<dbReference type="Pfam" id="PF12796">
    <property type="entry name" value="Ank_2"/>
    <property type="match status" value="1"/>
</dbReference>
<dbReference type="InterPro" id="IPR051631">
    <property type="entry name" value="Ankyrin-KH/SAM_domain"/>
</dbReference>
<dbReference type="SUPFAM" id="SSF48403">
    <property type="entry name" value="Ankyrin repeat"/>
    <property type="match status" value="1"/>
</dbReference>
<protein>
    <submittedName>
        <fullName evidence="4">Asb3 protein</fullName>
    </submittedName>
</protein>
<dbReference type="Pfam" id="PF00023">
    <property type="entry name" value="Ank"/>
    <property type="match status" value="2"/>
</dbReference>
<dbReference type="PANTHER" id="PTHR23206:SF8">
    <property type="entry name" value="ANKYRIN REPEAT AND KH DOMAIN-CONTAINING 1"/>
    <property type="match status" value="1"/>
</dbReference>
<dbReference type="EMBL" id="CAJNDS010002412">
    <property type="protein sequence ID" value="CAE7464092.1"/>
    <property type="molecule type" value="Genomic_DNA"/>
</dbReference>
<evidence type="ECO:0000256" key="2">
    <source>
        <dbReference type="ARBA" id="ARBA00023043"/>
    </source>
</evidence>
<evidence type="ECO:0000256" key="3">
    <source>
        <dbReference type="PROSITE-ProRule" id="PRU00023"/>
    </source>
</evidence>
<feature type="repeat" description="ANK" evidence="3">
    <location>
        <begin position="258"/>
        <end position="290"/>
    </location>
</feature>
<gene>
    <name evidence="4" type="primary">Asb3</name>
    <name evidence="4" type="ORF">SNAT2548_LOCUS25887</name>
</gene>
<dbReference type="PROSITE" id="PS50088">
    <property type="entry name" value="ANK_REPEAT"/>
    <property type="match status" value="2"/>
</dbReference>
<keyword evidence="2 3" id="KW-0040">ANK repeat</keyword>
<evidence type="ECO:0000313" key="4">
    <source>
        <dbReference type="EMBL" id="CAE7464092.1"/>
    </source>
</evidence>
<dbReference type="SMART" id="SM00248">
    <property type="entry name" value="ANK"/>
    <property type="match status" value="6"/>
</dbReference>
<dbReference type="OrthoDB" id="9995210at2759"/>
<dbReference type="InterPro" id="IPR036770">
    <property type="entry name" value="Ankyrin_rpt-contain_sf"/>
</dbReference>
<comment type="caution">
    <text evidence="4">The sequence shown here is derived from an EMBL/GenBank/DDBJ whole genome shotgun (WGS) entry which is preliminary data.</text>
</comment>
<evidence type="ECO:0000256" key="1">
    <source>
        <dbReference type="ARBA" id="ARBA00022737"/>
    </source>
</evidence>
<feature type="repeat" description="ANK" evidence="3">
    <location>
        <begin position="218"/>
        <end position="244"/>
    </location>
</feature>
<reference evidence="4" key="1">
    <citation type="submission" date="2021-02" db="EMBL/GenBank/DDBJ databases">
        <authorList>
            <person name="Dougan E. K."/>
            <person name="Rhodes N."/>
            <person name="Thang M."/>
            <person name="Chan C."/>
        </authorList>
    </citation>
    <scope>NUCLEOTIDE SEQUENCE</scope>
</reference>
<evidence type="ECO:0000313" key="5">
    <source>
        <dbReference type="Proteomes" id="UP000604046"/>
    </source>
</evidence>
<dbReference type="Gene3D" id="1.25.40.20">
    <property type="entry name" value="Ankyrin repeat-containing domain"/>
    <property type="match status" value="1"/>
</dbReference>
<dbReference type="Proteomes" id="UP000604046">
    <property type="component" value="Unassembled WGS sequence"/>
</dbReference>
<dbReference type="PROSITE" id="PS50297">
    <property type="entry name" value="ANK_REP_REGION"/>
    <property type="match status" value="1"/>
</dbReference>
<dbReference type="InterPro" id="IPR002110">
    <property type="entry name" value="Ankyrin_rpt"/>
</dbReference>
<sequence>MVTENGYGRYTRSMETLDLVNEIAGLLQEVGDSAEAEKLYRRVLAGREALDGSRGDTLSARKPTCHHDQPAIALFLDGHFGADGLVSDAAPPIQLEMLRVWKASGEELPLDALGTEERLSVRELKSRLEPLCGHPRFQQRLLHLRGWSNSTSLSGSLDDSEILHGDVELTLICQSYAETTQQQIEALVAAAARGLLFQVEELLSRPQDPNLSCANNSDFTTPLGMAVRSGHVGMVRLLLEAHADPSQGFGEQEESGWLHETPLSTAVSRNDLEIVQALLTARADANQEFDQSGMEKTALGEACFSGFEDVARALLSARANPRQCHYNWPHDIFASPLLVAVRVGQLKIVRLLLEARARCDMDSPPPLAAACQSQRRHAGIVDALLSARADPRQEFGHGQWRSSPIGVALSMGHFEIARMMEHRRDETSVRQQGDEGYVCSHVCTPSSSST</sequence>
<keyword evidence="5" id="KW-1185">Reference proteome</keyword>
<proteinExistence type="predicted"/>
<keyword evidence="1" id="KW-0677">Repeat</keyword>
<dbReference type="PANTHER" id="PTHR23206">
    <property type="entry name" value="MASK PROTEIN"/>
    <property type="match status" value="1"/>
</dbReference>
<dbReference type="AlphaFoldDB" id="A0A812S405"/>
<accession>A0A812S405</accession>
<name>A0A812S405_9DINO</name>
<organism evidence="4 5">
    <name type="scientific">Symbiodinium natans</name>
    <dbReference type="NCBI Taxonomy" id="878477"/>
    <lineage>
        <taxon>Eukaryota</taxon>
        <taxon>Sar</taxon>
        <taxon>Alveolata</taxon>
        <taxon>Dinophyceae</taxon>
        <taxon>Suessiales</taxon>
        <taxon>Symbiodiniaceae</taxon>
        <taxon>Symbiodinium</taxon>
    </lineage>
</organism>